<dbReference type="CDD" id="cd10030">
    <property type="entry name" value="UDG-F4_TTUDGA_SPO1dp_like"/>
    <property type="match status" value="1"/>
</dbReference>
<evidence type="ECO:0000256" key="3">
    <source>
        <dbReference type="ARBA" id="ARBA00022485"/>
    </source>
</evidence>
<dbReference type="NCBIfam" id="TIGR00758">
    <property type="entry name" value="UDG_fam4"/>
    <property type="match status" value="1"/>
</dbReference>
<keyword evidence="8" id="KW-0411">Iron-sulfur</keyword>
<dbReference type="Pfam" id="PF03167">
    <property type="entry name" value="UDG"/>
    <property type="match status" value="1"/>
</dbReference>
<evidence type="ECO:0000256" key="7">
    <source>
        <dbReference type="ARBA" id="ARBA00023004"/>
    </source>
</evidence>
<dbReference type="InterPro" id="IPR005122">
    <property type="entry name" value="Uracil-DNA_glycosylase-like"/>
</dbReference>
<accession>A0A4R4UMX0</accession>
<comment type="caution">
    <text evidence="11">The sequence shown here is derived from an EMBL/GenBank/DDBJ whole genome shotgun (WGS) entry which is preliminary data.</text>
</comment>
<dbReference type="InterPro" id="IPR005273">
    <property type="entry name" value="Ura-DNA_glyco_family4"/>
</dbReference>
<keyword evidence="3" id="KW-0004">4Fe-4S</keyword>
<dbReference type="InterPro" id="IPR036895">
    <property type="entry name" value="Uracil-DNA_glycosylase-like_sf"/>
</dbReference>
<dbReference type="PANTHER" id="PTHR33693:SF9">
    <property type="entry name" value="TYPE-4 URACIL-DNA GLYCOSYLASE"/>
    <property type="match status" value="1"/>
</dbReference>
<dbReference type="NCBIfam" id="TIGR03914">
    <property type="entry name" value="UDG_fam_dom"/>
    <property type="match status" value="1"/>
</dbReference>
<evidence type="ECO:0000256" key="1">
    <source>
        <dbReference type="ARBA" id="ARBA00006521"/>
    </source>
</evidence>
<evidence type="ECO:0000313" key="12">
    <source>
        <dbReference type="Proteomes" id="UP000294744"/>
    </source>
</evidence>
<keyword evidence="9" id="KW-0234">DNA repair</keyword>
<dbReference type="PANTHER" id="PTHR33693">
    <property type="entry name" value="TYPE-5 URACIL-DNA GLYCOSYLASE"/>
    <property type="match status" value="1"/>
</dbReference>
<evidence type="ECO:0000256" key="8">
    <source>
        <dbReference type="ARBA" id="ARBA00023014"/>
    </source>
</evidence>
<organism evidence="11 12">
    <name type="scientific">Saccharopolyspora aridisoli</name>
    <dbReference type="NCBI Taxonomy" id="2530385"/>
    <lineage>
        <taxon>Bacteria</taxon>
        <taxon>Bacillati</taxon>
        <taxon>Actinomycetota</taxon>
        <taxon>Actinomycetes</taxon>
        <taxon>Pseudonocardiales</taxon>
        <taxon>Pseudonocardiaceae</taxon>
        <taxon>Saccharopolyspora</taxon>
    </lineage>
</organism>
<dbReference type="PROSITE" id="PS51257">
    <property type="entry name" value="PROKAR_LIPOPROTEIN"/>
    <property type="match status" value="1"/>
</dbReference>
<dbReference type="SMART" id="SM00986">
    <property type="entry name" value="UDG"/>
    <property type="match status" value="1"/>
</dbReference>
<evidence type="ECO:0000256" key="5">
    <source>
        <dbReference type="ARBA" id="ARBA00022763"/>
    </source>
</evidence>
<dbReference type="GO" id="GO:0051539">
    <property type="term" value="F:4 iron, 4 sulfur cluster binding"/>
    <property type="evidence" value="ECO:0007669"/>
    <property type="project" value="UniProtKB-KW"/>
</dbReference>
<keyword evidence="4" id="KW-0479">Metal-binding</keyword>
<keyword evidence="6" id="KW-0378">Hydrolase</keyword>
<gene>
    <name evidence="11" type="ORF">E1161_10450</name>
</gene>
<comment type="similarity">
    <text evidence="1">Belongs to the uracil-DNA glycosylase (UDG) superfamily. Type 4 (UDGa) family.</text>
</comment>
<evidence type="ECO:0000259" key="10">
    <source>
        <dbReference type="SMART" id="SM00986"/>
    </source>
</evidence>
<evidence type="ECO:0000256" key="2">
    <source>
        <dbReference type="ARBA" id="ARBA00019403"/>
    </source>
</evidence>
<keyword evidence="5" id="KW-0227">DNA damage</keyword>
<name>A0A4R4UMX0_9PSEU</name>
<evidence type="ECO:0000313" key="11">
    <source>
        <dbReference type="EMBL" id="TDC93427.1"/>
    </source>
</evidence>
<evidence type="ECO:0000256" key="9">
    <source>
        <dbReference type="ARBA" id="ARBA00023204"/>
    </source>
</evidence>
<dbReference type="GO" id="GO:0046872">
    <property type="term" value="F:metal ion binding"/>
    <property type="evidence" value="ECO:0007669"/>
    <property type="project" value="UniProtKB-KW"/>
</dbReference>
<evidence type="ECO:0000256" key="6">
    <source>
        <dbReference type="ARBA" id="ARBA00022801"/>
    </source>
</evidence>
<dbReference type="GO" id="GO:0097506">
    <property type="term" value="F:deaminated base DNA N-glycosylase activity"/>
    <property type="evidence" value="ECO:0007669"/>
    <property type="project" value="UniProtKB-ARBA"/>
</dbReference>
<dbReference type="AlphaFoldDB" id="A0A4R4UMX0"/>
<feature type="domain" description="Uracil-DNA glycosylase-like" evidence="10">
    <location>
        <begin position="42"/>
        <end position="209"/>
    </location>
</feature>
<dbReference type="Proteomes" id="UP000294744">
    <property type="component" value="Unassembled WGS sequence"/>
</dbReference>
<dbReference type="InterPro" id="IPR051536">
    <property type="entry name" value="UDG_Type-4/5"/>
</dbReference>
<dbReference type="SUPFAM" id="SSF52141">
    <property type="entry name" value="Uracil-DNA glycosylase-like"/>
    <property type="match status" value="1"/>
</dbReference>
<dbReference type="GO" id="GO:0006281">
    <property type="term" value="P:DNA repair"/>
    <property type="evidence" value="ECO:0007669"/>
    <property type="project" value="UniProtKB-KW"/>
</dbReference>
<sequence>MSPREARAEAFVPAKGGLPAMASAVQACRGCGLHENATQAVFGQGSTRARVLLVGEQPGASEDVEGHPFVGPAGRTLDEAFREAGLRRDDVYLTNVVKHFKFVPAERGKRRIHQKPSVGEVRACTPWLTAELRLVKPELVVCLGATAAKALFGESFRVTRDRGVLLDFPAGFELGGRSPDSVLATVHPSSVLRSSDREAAYLDFRNDLRTAADALC</sequence>
<dbReference type="RefSeq" id="WP_132622084.1">
    <property type="nucleotide sequence ID" value="NZ_SMKV01000010.1"/>
</dbReference>
<proteinExistence type="inferred from homology"/>
<evidence type="ECO:0000256" key="4">
    <source>
        <dbReference type="ARBA" id="ARBA00022723"/>
    </source>
</evidence>
<dbReference type="EMBL" id="SMKV01000010">
    <property type="protein sequence ID" value="TDC93427.1"/>
    <property type="molecule type" value="Genomic_DNA"/>
</dbReference>
<protein>
    <recommendedName>
        <fullName evidence="2">Type-4 uracil-DNA glycosylase</fullName>
    </recommendedName>
</protein>
<dbReference type="Gene3D" id="3.40.470.10">
    <property type="entry name" value="Uracil-DNA glycosylase-like domain"/>
    <property type="match status" value="1"/>
</dbReference>
<keyword evidence="7" id="KW-0408">Iron</keyword>
<dbReference type="OrthoDB" id="5290748at2"/>
<dbReference type="SMART" id="SM00987">
    <property type="entry name" value="UreE_C"/>
    <property type="match status" value="1"/>
</dbReference>
<keyword evidence="12" id="KW-1185">Reference proteome</keyword>
<reference evidence="11 12" key="1">
    <citation type="submission" date="2019-03" db="EMBL/GenBank/DDBJ databases">
        <title>Draft genome sequences of novel Actinobacteria.</title>
        <authorList>
            <person name="Sahin N."/>
            <person name="Ay H."/>
            <person name="Saygin H."/>
        </authorList>
    </citation>
    <scope>NUCLEOTIDE SEQUENCE [LARGE SCALE GENOMIC DNA]</scope>
    <source>
        <strain evidence="11 12">16K404</strain>
    </source>
</reference>